<reference evidence="10 11" key="1">
    <citation type="journal article" date="2011" name="Proc. Natl. Acad. Sci. U.S.A.">
        <title>Niche of harmful alga Aureococcus anophagefferens revealed through ecogenomics.</title>
        <authorList>
            <person name="Gobler C.J."/>
            <person name="Berry D.L."/>
            <person name="Dyhrman S.T."/>
            <person name="Wilhelm S.W."/>
            <person name="Salamov A."/>
            <person name="Lobanov A.V."/>
            <person name="Zhang Y."/>
            <person name="Collier J.L."/>
            <person name="Wurch L.L."/>
            <person name="Kustka A.B."/>
            <person name="Dill B.D."/>
            <person name="Shah M."/>
            <person name="VerBerkmoes N.C."/>
            <person name="Kuo A."/>
            <person name="Terry A."/>
            <person name="Pangilinan J."/>
            <person name="Lindquist E.A."/>
            <person name="Lucas S."/>
            <person name="Paulsen I.T."/>
            <person name="Hattenrath-Lehmann T.K."/>
            <person name="Talmage S.C."/>
            <person name="Walker E.A."/>
            <person name="Koch F."/>
            <person name="Burson A.M."/>
            <person name="Marcoval M.A."/>
            <person name="Tang Y.Z."/>
            <person name="Lecleir G.R."/>
            <person name="Coyne K.J."/>
            <person name="Berg G.M."/>
            <person name="Bertrand E.M."/>
            <person name="Saito M.A."/>
            <person name="Gladyshev V.N."/>
            <person name="Grigoriev I.V."/>
        </authorList>
    </citation>
    <scope>NUCLEOTIDE SEQUENCE [LARGE SCALE GENOMIC DNA]</scope>
    <source>
        <strain evidence="11">CCMP 1984</strain>
    </source>
</reference>
<dbReference type="EMBL" id="GL833121">
    <property type="protein sequence ID" value="EGB11959.1"/>
    <property type="molecule type" value="Genomic_DNA"/>
</dbReference>
<accession>F0XXK0</accession>
<organism evidence="11">
    <name type="scientific">Aureococcus anophagefferens</name>
    <name type="common">Harmful bloom alga</name>
    <dbReference type="NCBI Taxonomy" id="44056"/>
    <lineage>
        <taxon>Eukaryota</taxon>
        <taxon>Sar</taxon>
        <taxon>Stramenopiles</taxon>
        <taxon>Ochrophyta</taxon>
        <taxon>Pelagophyceae</taxon>
        <taxon>Pelagomonadales</taxon>
        <taxon>Pelagomonadaceae</taxon>
        <taxon>Aureococcus</taxon>
    </lineage>
</organism>
<evidence type="ECO:0000256" key="7">
    <source>
        <dbReference type="ARBA" id="ARBA00049185"/>
    </source>
</evidence>
<dbReference type="GO" id="GO:0004069">
    <property type="term" value="F:L-aspartate:2-oxoglutarate aminotransferase activity"/>
    <property type="evidence" value="ECO:0007669"/>
    <property type="project" value="UniProtKB-EC"/>
</dbReference>
<dbReference type="RefSeq" id="XP_009033065.1">
    <property type="nucleotide sequence ID" value="XM_009034817.1"/>
</dbReference>
<dbReference type="SUPFAM" id="SSF53383">
    <property type="entry name" value="PLP-dependent transferases"/>
    <property type="match status" value="1"/>
</dbReference>
<comment type="catalytic activity">
    <reaction evidence="7 8">
        <text>L-aspartate + 2-oxoglutarate = oxaloacetate + L-glutamate</text>
        <dbReference type="Rhea" id="RHEA:21824"/>
        <dbReference type="ChEBI" id="CHEBI:16452"/>
        <dbReference type="ChEBI" id="CHEBI:16810"/>
        <dbReference type="ChEBI" id="CHEBI:29985"/>
        <dbReference type="ChEBI" id="CHEBI:29991"/>
        <dbReference type="EC" id="2.6.1.1"/>
    </reaction>
</comment>
<evidence type="ECO:0000313" key="10">
    <source>
        <dbReference type="EMBL" id="EGB11959.1"/>
    </source>
</evidence>
<evidence type="ECO:0000256" key="3">
    <source>
        <dbReference type="ARBA" id="ARBA00011738"/>
    </source>
</evidence>
<dbReference type="GO" id="GO:0005739">
    <property type="term" value="C:mitochondrion"/>
    <property type="evidence" value="ECO:0007669"/>
    <property type="project" value="TreeGrafter"/>
</dbReference>
<evidence type="ECO:0000256" key="1">
    <source>
        <dbReference type="ARBA" id="ARBA00001933"/>
    </source>
</evidence>
<dbReference type="NCBIfam" id="NF006719">
    <property type="entry name" value="PRK09257.1"/>
    <property type="match status" value="1"/>
</dbReference>
<evidence type="ECO:0000256" key="5">
    <source>
        <dbReference type="ARBA" id="ARBA00022679"/>
    </source>
</evidence>
<dbReference type="FunFam" id="3.40.640.10:FF:000066">
    <property type="entry name" value="Aspartate aminotransferase"/>
    <property type="match status" value="1"/>
</dbReference>
<evidence type="ECO:0000256" key="8">
    <source>
        <dbReference type="RuleBase" id="RU000480"/>
    </source>
</evidence>
<evidence type="ECO:0000313" key="11">
    <source>
        <dbReference type="Proteomes" id="UP000002729"/>
    </source>
</evidence>
<dbReference type="EC" id="2.6.1.1" evidence="8"/>
<name>F0XXK0_AURAN</name>
<dbReference type="Gene3D" id="3.90.1150.10">
    <property type="entry name" value="Aspartate Aminotransferase, domain 1"/>
    <property type="match status" value="1"/>
</dbReference>
<evidence type="ECO:0000256" key="2">
    <source>
        <dbReference type="ARBA" id="ARBA00007441"/>
    </source>
</evidence>
<dbReference type="OMA" id="MQAVSVK"/>
<dbReference type="PROSITE" id="PS00105">
    <property type="entry name" value="AA_TRANSFER_CLASS_1"/>
    <property type="match status" value="1"/>
</dbReference>
<keyword evidence="5 8" id="KW-0808">Transferase</keyword>
<keyword evidence="11" id="KW-1185">Reference proteome</keyword>
<dbReference type="InterPro" id="IPR004838">
    <property type="entry name" value="NHTrfase_class1_PyrdxlP-BS"/>
</dbReference>
<dbReference type="Gene3D" id="3.40.640.10">
    <property type="entry name" value="Type I PLP-dependent aspartate aminotransferase-like (Major domain)"/>
    <property type="match status" value="1"/>
</dbReference>
<dbReference type="PANTHER" id="PTHR11879">
    <property type="entry name" value="ASPARTATE AMINOTRANSFERASE"/>
    <property type="match status" value="1"/>
</dbReference>
<dbReference type="GeneID" id="20222633"/>
<dbReference type="CDD" id="cd00609">
    <property type="entry name" value="AAT_like"/>
    <property type="match status" value="1"/>
</dbReference>
<dbReference type="GO" id="GO:0030170">
    <property type="term" value="F:pyridoxal phosphate binding"/>
    <property type="evidence" value="ECO:0007669"/>
    <property type="project" value="InterPro"/>
</dbReference>
<evidence type="ECO:0000259" key="9">
    <source>
        <dbReference type="Pfam" id="PF00155"/>
    </source>
</evidence>
<proteinExistence type="inferred from homology"/>
<dbReference type="InterPro" id="IPR015421">
    <property type="entry name" value="PyrdxlP-dep_Trfase_major"/>
</dbReference>
<gene>
    <name evidence="10" type="ORF">AURANDRAFT_58638</name>
</gene>
<dbReference type="FunCoup" id="F0XXK0">
    <property type="interactions" value="285"/>
</dbReference>
<dbReference type="InterPro" id="IPR000796">
    <property type="entry name" value="Asp_trans"/>
</dbReference>
<evidence type="ECO:0000256" key="4">
    <source>
        <dbReference type="ARBA" id="ARBA00022576"/>
    </source>
</evidence>
<dbReference type="eggNOG" id="KOG1411">
    <property type="taxonomic scope" value="Eukaryota"/>
</dbReference>
<dbReference type="PRINTS" id="PR00799">
    <property type="entry name" value="TRANSAMINASE"/>
</dbReference>
<dbReference type="AlphaFoldDB" id="F0XXK0"/>
<dbReference type="InParanoid" id="F0XXK0"/>
<keyword evidence="4 8" id="KW-0032">Aminotransferase</keyword>
<sequence length="431" mass="45775">MLVAPRRAAGSARALGLFAGVEAVPQDPILGLVAEFKADAFPAKVNLAQGAYRTEGGEPLLLEAVREAERRVVARGASKEYLPVEGLRSFVDAAAAFALGADSPALLDGRVASLQALSGTGSLRVCAEMLRDVAGVAEVHLPRPSWANHAAIFAKAGLAVGDYAYLDATRTSLDFEAMVADLERLPPDSVVLMHAAAHNPSGVDPTRDQWRALADLFAEKKLVPLFDTAYQGFASGDEEADAFAVRLFEARGHAPILCQSFAKNLGLYGERVGAVHVVCDSEAEAANLLSRVKQLVVRPMYSSPPLHGASLAAEVLGDGELRERWRGELLAMAQRIVDVRAALRGELERLDAAPPGAHGWRHITDQIGMFAFTGLTAPQVRSMRAVEHVYCTENGRMSLAGLAAADVPYVAAAVKRATDAIPYEARVAVAA</sequence>
<comment type="cofactor">
    <cofactor evidence="1">
        <name>pyridoxal 5'-phosphate</name>
        <dbReference type="ChEBI" id="CHEBI:597326"/>
    </cofactor>
</comment>
<dbReference type="InterPro" id="IPR015424">
    <property type="entry name" value="PyrdxlP-dep_Trfase"/>
</dbReference>
<comment type="miscellaneous">
    <text evidence="8">In eukaryotes there are cytoplasmic, mitochondrial and chloroplastic isozymes.</text>
</comment>
<evidence type="ECO:0000256" key="6">
    <source>
        <dbReference type="ARBA" id="ARBA00022898"/>
    </source>
</evidence>
<dbReference type="OrthoDB" id="6752799at2759"/>
<dbReference type="Proteomes" id="UP000002729">
    <property type="component" value="Unassembled WGS sequence"/>
</dbReference>
<dbReference type="InterPro" id="IPR004839">
    <property type="entry name" value="Aminotransferase_I/II_large"/>
</dbReference>
<dbReference type="Pfam" id="PF00155">
    <property type="entry name" value="Aminotran_1_2"/>
    <property type="match status" value="1"/>
</dbReference>
<dbReference type="PANTHER" id="PTHR11879:SF22">
    <property type="entry name" value="ASPARTATE AMINOTRANSFERASE, MITOCHONDRIAL"/>
    <property type="match status" value="1"/>
</dbReference>
<comment type="similarity">
    <text evidence="2">Belongs to the class-I pyridoxal-phosphate-dependent aminotransferase family.</text>
</comment>
<dbReference type="InterPro" id="IPR015422">
    <property type="entry name" value="PyrdxlP-dep_Trfase_small"/>
</dbReference>
<protein>
    <recommendedName>
        <fullName evidence="8">Aspartate aminotransferase</fullName>
        <ecNumber evidence="8">2.6.1.1</ecNumber>
    </recommendedName>
</protein>
<comment type="subunit">
    <text evidence="3 8">Homodimer.</text>
</comment>
<dbReference type="KEGG" id="aaf:AURANDRAFT_58638"/>
<dbReference type="GO" id="GO:0006520">
    <property type="term" value="P:amino acid metabolic process"/>
    <property type="evidence" value="ECO:0007669"/>
    <property type="project" value="InterPro"/>
</dbReference>
<keyword evidence="6" id="KW-0663">Pyridoxal phosphate</keyword>
<feature type="domain" description="Aminotransferase class I/classII large" evidence="9">
    <location>
        <begin position="44"/>
        <end position="413"/>
    </location>
</feature>